<evidence type="ECO:0008006" key="4">
    <source>
        <dbReference type="Google" id="ProtNLM"/>
    </source>
</evidence>
<evidence type="ECO:0000313" key="3">
    <source>
        <dbReference type="Proteomes" id="UP001612915"/>
    </source>
</evidence>
<accession>A0ABW8AIV3</accession>
<feature type="transmembrane region" description="Helical" evidence="1">
    <location>
        <begin position="39"/>
        <end position="62"/>
    </location>
</feature>
<dbReference type="EMBL" id="JBITLV010000001">
    <property type="protein sequence ID" value="MFI7586294.1"/>
    <property type="molecule type" value="Genomic_DNA"/>
</dbReference>
<reference evidence="2 3" key="1">
    <citation type="submission" date="2024-10" db="EMBL/GenBank/DDBJ databases">
        <title>The Natural Products Discovery Center: Release of the First 8490 Sequenced Strains for Exploring Actinobacteria Biosynthetic Diversity.</title>
        <authorList>
            <person name="Kalkreuter E."/>
            <person name="Kautsar S.A."/>
            <person name="Yang D."/>
            <person name="Bader C.D."/>
            <person name="Teijaro C.N."/>
            <person name="Fluegel L."/>
            <person name="Davis C.M."/>
            <person name="Simpson J.R."/>
            <person name="Lauterbach L."/>
            <person name="Steele A.D."/>
            <person name="Gui C."/>
            <person name="Meng S."/>
            <person name="Li G."/>
            <person name="Viehrig K."/>
            <person name="Ye F."/>
            <person name="Su P."/>
            <person name="Kiefer A.F."/>
            <person name="Nichols A."/>
            <person name="Cepeda A.J."/>
            <person name="Yan W."/>
            <person name="Fan B."/>
            <person name="Jiang Y."/>
            <person name="Adhikari A."/>
            <person name="Zheng C.-J."/>
            <person name="Schuster L."/>
            <person name="Cowan T.M."/>
            <person name="Smanski M.J."/>
            <person name="Chevrette M.G."/>
            <person name="De Carvalho L.P.S."/>
            <person name="Shen B."/>
        </authorList>
    </citation>
    <scope>NUCLEOTIDE SEQUENCE [LARGE SCALE GENOMIC DNA]</scope>
    <source>
        <strain evidence="2 3">NPDC049639</strain>
    </source>
</reference>
<gene>
    <name evidence="2" type="ORF">ACIB24_04400</name>
</gene>
<sequence>MSTLKDVLDDAAADAVEGMRVDMVEAAARGDRRRSRQRFWGTTLMLTAAAALLALVVVPALAVTTVRPATGPTEGVPATWYRPPVGTPSVRYWPMAAAALLLRDMSDDGYYVVSAGGKRYARVPLGAQGQLPALSDDGRLLGWLSVDANGAGRLQVLRLADGKEASTAIPTTTFRPVSLRWNSGSFEVTGYGVAAGAGGSADPASERELSCWLAGVLQKPDRLVLPAMLNPATGCGGVPLQAASTAKPSADTLGPYSQVFSPDGRNAFLFGNVGAEPELVVSGPGGNTLVGAHRLSLPTDDANGQPTSPTLLAWSGAGLVTGTWPYSHPTLAGRLTLVDPDTLRQRVLARPGPGAGWTVPVAVVPAAVGDGTAVAAPAPSYPFWRPAEVAATTRGVLDDLPLLAVFLVVVPVLLLGAGIGLTVRSTRRAARARP</sequence>
<comment type="caution">
    <text evidence="2">The sequence shown here is derived from an EMBL/GenBank/DDBJ whole genome shotgun (WGS) entry which is preliminary data.</text>
</comment>
<dbReference type="RefSeq" id="WP_398275687.1">
    <property type="nucleotide sequence ID" value="NZ_JBITLV010000001.1"/>
</dbReference>
<dbReference type="SUPFAM" id="SSF75011">
    <property type="entry name" value="3-carboxy-cis,cis-mucoante lactonizing enzyme"/>
    <property type="match status" value="1"/>
</dbReference>
<evidence type="ECO:0000256" key="1">
    <source>
        <dbReference type="SAM" id="Phobius"/>
    </source>
</evidence>
<keyword evidence="1" id="KW-0472">Membrane</keyword>
<feature type="transmembrane region" description="Helical" evidence="1">
    <location>
        <begin position="402"/>
        <end position="423"/>
    </location>
</feature>
<keyword evidence="1" id="KW-1133">Transmembrane helix</keyword>
<keyword evidence="3" id="KW-1185">Reference proteome</keyword>
<proteinExistence type="predicted"/>
<evidence type="ECO:0000313" key="2">
    <source>
        <dbReference type="EMBL" id="MFI7586294.1"/>
    </source>
</evidence>
<keyword evidence="1" id="KW-0812">Transmembrane</keyword>
<name>A0ABW8AIV3_9ACTN</name>
<organism evidence="2 3">
    <name type="scientific">Spongisporangium articulatum</name>
    <dbReference type="NCBI Taxonomy" id="3362603"/>
    <lineage>
        <taxon>Bacteria</taxon>
        <taxon>Bacillati</taxon>
        <taxon>Actinomycetota</taxon>
        <taxon>Actinomycetes</taxon>
        <taxon>Kineosporiales</taxon>
        <taxon>Kineosporiaceae</taxon>
        <taxon>Spongisporangium</taxon>
    </lineage>
</organism>
<protein>
    <recommendedName>
        <fullName evidence="4">WD40-like Beta Propeller Repeat</fullName>
    </recommendedName>
</protein>
<dbReference type="Proteomes" id="UP001612915">
    <property type="component" value="Unassembled WGS sequence"/>
</dbReference>